<dbReference type="InterPro" id="IPR027417">
    <property type="entry name" value="P-loop_NTPase"/>
</dbReference>
<dbReference type="EMBL" id="JH711589">
    <property type="protein sequence ID" value="EIW75352.1"/>
    <property type="molecule type" value="Genomic_DNA"/>
</dbReference>
<feature type="non-terminal residue" evidence="1">
    <location>
        <position position="50"/>
    </location>
</feature>
<dbReference type="Proteomes" id="UP000053558">
    <property type="component" value="Unassembled WGS sequence"/>
</dbReference>
<accession>A0A5M3M7V0</accession>
<dbReference type="GeneID" id="19206842"/>
<comment type="caution">
    <text evidence="1">The sequence shown here is derived from an EMBL/GenBank/DDBJ whole genome shotgun (WGS) entry which is preliminary data.</text>
</comment>
<dbReference type="KEGG" id="cput:CONPUDRAFT_38656"/>
<dbReference type="Gene3D" id="3.40.50.300">
    <property type="entry name" value="P-loop containing nucleotide triphosphate hydrolases"/>
    <property type="match status" value="1"/>
</dbReference>
<evidence type="ECO:0000313" key="1">
    <source>
        <dbReference type="EMBL" id="EIW75352.1"/>
    </source>
</evidence>
<gene>
    <name evidence="1" type="ORF">CONPUDRAFT_38656</name>
</gene>
<dbReference type="OrthoDB" id="10261556at2759"/>
<name>A0A5M3M7V0_CONPW</name>
<evidence type="ECO:0008006" key="3">
    <source>
        <dbReference type="Google" id="ProtNLM"/>
    </source>
</evidence>
<reference evidence="2" key="1">
    <citation type="journal article" date="2012" name="Science">
        <title>The Paleozoic origin of enzymatic lignin decomposition reconstructed from 31 fungal genomes.</title>
        <authorList>
            <person name="Floudas D."/>
            <person name="Binder M."/>
            <person name="Riley R."/>
            <person name="Barry K."/>
            <person name="Blanchette R.A."/>
            <person name="Henrissat B."/>
            <person name="Martinez A.T."/>
            <person name="Otillar R."/>
            <person name="Spatafora J.W."/>
            <person name="Yadav J.S."/>
            <person name="Aerts A."/>
            <person name="Benoit I."/>
            <person name="Boyd A."/>
            <person name="Carlson A."/>
            <person name="Copeland A."/>
            <person name="Coutinho P.M."/>
            <person name="de Vries R.P."/>
            <person name="Ferreira P."/>
            <person name="Findley K."/>
            <person name="Foster B."/>
            <person name="Gaskell J."/>
            <person name="Glotzer D."/>
            <person name="Gorecki P."/>
            <person name="Heitman J."/>
            <person name="Hesse C."/>
            <person name="Hori C."/>
            <person name="Igarashi K."/>
            <person name="Jurgens J.A."/>
            <person name="Kallen N."/>
            <person name="Kersten P."/>
            <person name="Kohler A."/>
            <person name="Kuees U."/>
            <person name="Kumar T.K.A."/>
            <person name="Kuo A."/>
            <person name="LaButti K."/>
            <person name="Larrondo L.F."/>
            <person name="Lindquist E."/>
            <person name="Ling A."/>
            <person name="Lombard V."/>
            <person name="Lucas S."/>
            <person name="Lundell T."/>
            <person name="Martin R."/>
            <person name="McLaughlin D.J."/>
            <person name="Morgenstern I."/>
            <person name="Morin E."/>
            <person name="Murat C."/>
            <person name="Nagy L.G."/>
            <person name="Nolan M."/>
            <person name="Ohm R.A."/>
            <person name="Patyshakuliyeva A."/>
            <person name="Rokas A."/>
            <person name="Ruiz-Duenas F.J."/>
            <person name="Sabat G."/>
            <person name="Salamov A."/>
            <person name="Samejima M."/>
            <person name="Schmutz J."/>
            <person name="Slot J.C."/>
            <person name="St John F."/>
            <person name="Stenlid J."/>
            <person name="Sun H."/>
            <person name="Sun S."/>
            <person name="Syed K."/>
            <person name="Tsang A."/>
            <person name="Wiebenga A."/>
            <person name="Young D."/>
            <person name="Pisabarro A."/>
            <person name="Eastwood D.C."/>
            <person name="Martin F."/>
            <person name="Cullen D."/>
            <person name="Grigoriev I.V."/>
            <person name="Hibbett D.S."/>
        </authorList>
    </citation>
    <scope>NUCLEOTIDE SEQUENCE [LARGE SCALE GENOMIC DNA]</scope>
    <source>
        <strain evidence="2">RWD-64-598 SS2</strain>
    </source>
</reference>
<feature type="non-terminal residue" evidence="1">
    <location>
        <position position="1"/>
    </location>
</feature>
<dbReference type="AlphaFoldDB" id="A0A5M3M7V0"/>
<dbReference type="OMA" id="LWRMEIA"/>
<protein>
    <recommendedName>
        <fullName evidence="3">DEAD/DEAH box helicase domain-containing protein</fullName>
    </recommendedName>
</protein>
<organism evidence="1 2">
    <name type="scientific">Coniophora puteana (strain RWD-64-598)</name>
    <name type="common">Brown rot fungus</name>
    <dbReference type="NCBI Taxonomy" id="741705"/>
    <lineage>
        <taxon>Eukaryota</taxon>
        <taxon>Fungi</taxon>
        <taxon>Dikarya</taxon>
        <taxon>Basidiomycota</taxon>
        <taxon>Agaricomycotina</taxon>
        <taxon>Agaricomycetes</taxon>
        <taxon>Agaricomycetidae</taxon>
        <taxon>Boletales</taxon>
        <taxon>Coniophorineae</taxon>
        <taxon>Coniophoraceae</taxon>
        <taxon>Coniophora</taxon>
    </lineage>
</organism>
<sequence length="50" mass="5763">KEATQERFRVRPCLWRMEIAQAILRGAKDIVCTAGTETGKTLPFWLPLLF</sequence>
<evidence type="ECO:0000313" key="2">
    <source>
        <dbReference type="Proteomes" id="UP000053558"/>
    </source>
</evidence>
<keyword evidence="2" id="KW-1185">Reference proteome</keyword>
<dbReference type="RefSeq" id="XP_007774447.1">
    <property type="nucleotide sequence ID" value="XM_007776257.1"/>
</dbReference>
<proteinExistence type="predicted"/>